<keyword evidence="2" id="KW-0548">Nucleotidyltransferase</keyword>
<sequence length="190" mass="21416">MTHARGFIHGRFQIVHNDHLKYLLAGKALCTHMTVGVTNPTPEQTTEEKTDPSRSNAANNPLTYEEREIMLHAVLTEAGVQPETFSIIPFPICKPNELQVVAPKDAVYYLTIYDDWGREKKLRLDSLGLTTHVMWEQPLDKKGITGTQVRQAIMAGRPMEHLVPPATAQLIRKWELQGRFERLSVTSSGS</sequence>
<reference evidence="2 3" key="1">
    <citation type="journal article" date="2013" name="PLoS ONE">
        <title>The first genomic and proteomic characterization of a deep-sea sulfate reducer: insights into the piezophilic lifestyle of Desulfovibrio piezophilus.</title>
        <authorList>
            <person name="Pradel N."/>
            <person name="Ji B."/>
            <person name="Gimenez G."/>
            <person name="Talla E."/>
            <person name="Lenoble P."/>
            <person name="Garel M."/>
            <person name="Tamburini C."/>
            <person name="Fourquet P."/>
            <person name="Lebrun R."/>
            <person name="Bertin P."/>
            <person name="Denis Y."/>
            <person name="Pophillat M."/>
            <person name="Barbe V."/>
            <person name="Ollivier B."/>
            <person name="Dolla A."/>
        </authorList>
    </citation>
    <scope>NUCLEOTIDE SEQUENCE [LARGE SCALE GENOMIC DNA]</scope>
    <source>
        <strain evidence="3">DSM 10523 / SB164P1</strain>
    </source>
</reference>
<organism evidence="2 3">
    <name type="scientific">Pseudodesulfovibrio piezophilus (strain DSM 21447 / JCM 15486 / C1TLV30)</name>
    <name type="common">Desulfovibrio piezophilus</name>
    <dbReference type="NCBI Taxonomy" id="1322246"/>
    <lineage>
        <taxon>Bacteria</taxon>
        <taxon>Pseudomonadati</taxon>
        <taxon>Thermodesulfobacteriota</taxon>
        <taxon>Desulfovibrionia</taxon>
        <taxon>Desulfovibrionales</taxon>
        <taxon>Desulfovibrionaceae</taxon>
    </lineage>
</organism>
<dbReference type="eggNOG" id="COG1056">
    <property type="taxonomic scope" value="Bacteria"/>
</dbReference>
<evidence type="ECO:0000313" key="2">
    <source>
        <dbReference type="EMBL" id="CCH50450.1"/>
    </source>
</evidence>
<dbReference type="PANTHER" id="PTHR21342">
    <property type="entry name" value="PHOSPHOPANTETHEINE ADENYLYLTRANSFERASE"/>
    <property type="match status" value="1"/>
</dbReference>
<keyword evidence="2" id="KW-0808">Transferase</keyword>
<evidence type="ECO:0000256" key="1">
    <source>
        <dbReference type="SAM" id="MobiDB-lite"/>
    </source>
</evidence>
<dbReference type="KEGG" id="dpi:BN4_20388"/>
<keyword evidence="3" id="KW-1185">Reference proteome</keyword>
<dbReference type="STRING" id="1322246.BN4_20388"/>
<dbReference type="Proteomes" id="UP000011724">
    <property type="component" value="Chromosome"/>
</dbReference>
<accession>M1WNM9</accession>
<dbReference type="Gene3D" id="3.40.50.620">
    <property type="entry name" value="HUPs"/>
    <property type="match status" value="1"/>
</dbReference>
<reference evidence="3" key="2">
    <citation type="journal article" date="2013" name="Stand. Genomic Sci.">
        <title>Complete genome sequence of Desulfocapsa sulfexigens, a marine deltaproteobacterium specialized in disproportionating inorganic sulfur compounds.</title>
        <authorList>
            <person name="Finster K.W."/>
            <person name="Kjeldsen K.U."/>
            <person name="Kube M."/>
            <person name="Reinhardt R."/>
            <person name="Mussmann M."/>
            <person name="Amann R."/>
            <person name="Schreiber L."/>
        </authorList>
    </citation>
    <scope>NUCLEOTIDE SEQUENCE [LARGE SCALE GENOMIC DNA]</scope>
    <source>
        <strain evidence="3">DSM 10523 / SB164P1</strain>
    </source>
</reference>
<evidence type="ECO:0000313" key="3">
    <source>
        <dbReference type="Proteomes" id="UP000011724"/>
    </source>
</evidence>
<protein>
    <submittedName>
        <fullName evidence="2">Nicotinamide mononucleotide adenylyltransferase</fullName>
    </submittedName>
</protein>
<name>M1WNM9_PSEP2</name>
<gene>
    <name evidence="2" type="ordered locus">BN4_20388</name>
</gene>
<dbReference type="GO" id="GO:0016779">
    <property type="term" value="F:nucleotidyltransferase activity"/>
    <property type="evidence" value="ECO:0007669"/>
    <property type="project" value="UniProtKB-KW"/>
</dbReference>
<dbReference type="RefSeq" id="WP_015416492.1">
    <property type="nucleotide sequence ID" value="NC_020409.1"/>
</dbReference>
<feature type="region of interest" description="Disordered" evidence="1">
    <location>
        <begin position="36"/>
        <end position="59"/>
    </location>
</feature>
<dbReference type="PANTHER" id="PTHR21342:SF0">
    <property type="entry name" value="BIFUNCTIONAL NMN ADENYLYLTRANSFERASE_NUDIX HYDROLASE"/>
    <property type="match status" value="1"/>
</dbReference>
<dbReference type="AlphaFoldDB" id="M1WNM9"/>
<dbReference type="BioCyc" id="DPIE1322246:BN4_RS16190-MONOMER"/>
<dbReference type="PATRIC" id="fig|879567.3.peg.3486"/>
<dbReference type="SUPFAM" id="SSF52374">
    <property type="entry name" value="Nucleotidylyl transferase"/>
    <property type="match status" value="1"/>
</dbReference>
<proteinExistence type="predicted"/>
<dbReference type="OrthoDB" id="3249147at2"/>
<dbReference type="HOGENOM" id="CLU_108783_0_0_7"/>
<dbReference type="InterPro" id="IPR014729">
    <property type="entry name" value="Rossmann-like_a/b/a_fold"/>
</dbReference>
<dbReference type="EMBL" id="FO203427">
    <property type="protein sequence ID" value="CCH50450.1"/>
    <property type="molecule type" value="Genomic_DNA"/>
</dbReference>